<evidence type="ECO:0000256" key="3">
    <source>
        <dbReference type="ARBA" id="ARBA00023163"/>
    </source>
</evidence>
<name>A0AAE3Q9S8_9HYPH</name>
<dbReference type="Pfam" id="PF06719">
    <property type="entry name" value="AraC_N"/>
    <property type="match status" value="1"/>
</dbReference>
<dbReference type="Proteomes" id="UP001161580">
    <property type="component" value="Unassembled WGS sequence"/>
</dbReference>
<dbReference type="PANTHER" id="PTHR43436">
    <property type="entry name" value="ARAC-FAMILY TRANSCRIPTIONAL REGULATOR"/>
    <property type="match status" value="1"/>
</dbReference>
<protein>
    <submittedName>
        <fullName evidence="5">AraC family transcriptional regulator</fullName>
    </submittedName>
</protein>
<evidence type="ECO:0000256" key="2">
    <source>
        <dbReference type="ARBA" id="ARBA00023125"/>
    </source>
</evidence>
<dbReference type="Gene3D" id="1.10.10.60">
    <property type="entry name" value="Homeodomain-like"/>
    <property type="match status" value="2"/>
</dbReference>
<dbReference type="PROSITE" id="PS01124">
    <property type="entry name" value="HTH_ARAC_FAMILY_2"/>
    <property type="match status" value="1"/>
</dbReference>
<comment type="caution">
    <text evidence="5">The sequence shown here is derived from an EMBL/GenBank/DDBJ whole genome shotgun (WGS) entry which is preliminary data.</text>
</comment>
<keyword evidence="6" id="KW-1185">Reference proteome</keyword>
<dbReference type="InterPro" id="IPR009594">
    <property type="entry name" value="Tscrpt_reg_HTH_AraC_N"/>
</dbReference>
<dbReference type="InterPro" id="IPR009057">
    <property type="entry name" value="Homeodomain-like_sf"/>
</dbReference>
<keyword evidence="3" id="KW-0804">Transcription</keyword>
<evidence type="ECO:0000256" key="1">
    <source>
        <dbReference type="ARBA" id="ARBA00023015"/>
    </source>
</evidence>
<gene>
    <name evidence="5" type="ORF">MRS75_07070</name>
</gene>
<dbReference type="AlphaFoldDB" id="A0AAE3Q9S8"/>
<dbReference type="SUPFAM" id="SSF51215">
    <property type="entry name" value="Regulatory protein AraC"/>
    <property type="match status" value="1"/>
</dbReference>
<dbReference type="PANTHER" id="PTHR43436:SF1">
    <property type="entry name" value="TRANSCRIPTIONAL REGULATORY PROTEIN"/>
    <property type="match status" value="1"/>
</dbReference>
<keyword evidence="2" id="KW-0238">DNA-binding</keyword>
<reference evidence="5" key="1">
    <citation type="submission" date="2022-03" db="EMBL/GenBank/DDBJ databases">
        <title>Fererhizobium litorale gen. nov., sp. nov., isolated from sandy sediments of the Sea of Japan seashore.</title>
        <authorList>
            <person name="Romanenko L."/>
            <person name="Kurilenko V."/>
            <person name="Otstavnykh N."/>
            <person name="Svetashev V."/>
            <person name="Tekutyeva L."/>
            <person name="Isaeva M."/>
            <person name="Mikhailov V."/>
        </authorList>
    </citation>
    <scope>NUCLEOTIDE SEQUENCE</scope>
    <source>
        <strain evidence="5">KMM 9576</strain>
    </source>
</reference>
<dbReference type="PROSITE" id="PS00041">
    <property type="entry name" value="HTH_ARAC_FAMILY_1"/>
    <property type="match status" value="1"/>
</dbReference>
<dbReference type="InterPro" id="IPR018062">
    <property type="entry name" value="HTH_AraC-typ_CS"/>
</dbReference>
<sequence>MSTALLEAVRRFTEIQQGESPFRTAIDGLTVLRSDHEKRPDHLIFKPALCIVLQGAKWAVFGGRHVDYRAGQALVVTVEMPAFGRVAEASPAEPYLGLVLEFDLGIMREVVEALPAQLQPSSEVSFGVFVSNFDGALADCVLRMVRLLDTPDAIPLLYPLIMREISYWLLTGPHGGDIARLALGTDHAHRIVRVIHGLRSRFSEPMRIEDLAETAGLSPSAFHRKFKAITSMTPLQYQKQLRLLEARRLMVAEDANVETAAFQVGYESSSQFTREYARMFGNPPRRDVAALKSIAA</sequence>
<evidence type="ECO:0000313" key="5">
    <source>
        <dbReference type="EMBL" id="MDI7921847.1"/>
    </source>
</evidence>
<feature type="domain" description="HTH araC/xylS-type" evidence="4">
    <location>
        <begin position="192"/>
        <end position="290"/>
    </location>
</feature>
<dbReference type="GO" id="GO:0043565">
    <property type="term" value="F:sequence-specific DNA binding"/>
    <property type="evidence" value="ECO:0007669"/>
    <property type="project" value="InterPro"/>
</dbReference>
<evidence type="ECO:0000259" key="4">
    <source>
        <dbReference type="PROSITE" id="PS01124"/>
    </source>
</evidence>
<dbReference type="SMART" id="SM00342">
    <property type="entry name" value="HTH_ARAC"/>
    <property type="match status" value="1"/>
</dbReference>
<dbReference type="EMBL" id="JALDYZ010000003">
    <property type="protein sequence ID" value="MDI7921847.1"/>
    <property type="molecule type" value="Genomic_DNA"/>
</dbReference>
<organism evidence="5 6">
    <name type="scientific">Ferirhizobium litorale</name>
    <dbReference type="NCBI Taxonomy" id="2927786"/>
    <lineage>
        <taxon>Bacteria</taxon>
        <taxon>Pseudomonadati</taxon>
        <taxon>Pseudomonadota</taxon>
        <taxon>Alphaproteobacteria</taxon>
        <taxon>Hyphomicrobiales</taxon>
        <taxon>Rhizobiaceae</taxon>
        <taxon>Ferirhizobium</taxon>
    </lineage>
</organism>
<dbReference type="GO" id="GO:0003700">
    <property type="term" value="F:DNA-binding transcription factor activity"/>
    <property type="evidence" value="ECO:0007669"/>
    <property type="project" value="InterPro"/>
</dbReference>
<accession>A0AAE3Q9S8</accession>
<proteinExistence type="predicted"/>
<dbReference type="InterPro" id="IPR037923">
    <property type="entry name" value="HTH-like"/>
</dbReference>
<dbReference type="RefSeq" id="WP_311786128.1">
    <property type="nucleotide sequence ID" value="NZ_JALDYY010000003.1"/>
</dbReference>
<dbReference type="SUPFAM" id="SSF46689">
    <property type="entry name" value="Homeodomain-like"/>
    <property type="match status" value="2"/>
</dbReference>
<evidence type="ECO:0000313" key="6">
    <source>
        <dbReference type="Proteomes" id="UP001161580"/>
    </source>
</evidence>
<dbReference type="Pfam" id="PF12833">
    <property type="entry name" value="HTH_18"/>
    <property type="match status" value="1"/>
</dbReference>
<keyword evidence="1" id="KW-0805">Transcription regulation</keyword>
<dbReference type="InterPro" id="IPR018060">
    <property type="entry name" value="HTH_AraC"/>
</dbReference>